<sequence>MKTKSTLEKAVKFVTNCKHIFSTRKNIFQKNFFSLLCFSITSIAFSQSGSCNSEITVDGKNQQRYTGSEVSFLLQIKNTGTNTDTYQLSAENFSNFAENPDGSITKNNVLLNNRLQTKSYAPLNKTITLGPGEAAEFYVKLSLADISKLDQWNGTSVTATSSNCPESKSQTILHVYIPPKKTKEVGFYKPSLDLKNIAPQKTSNVFLLHHVATTRFYC</sequence>
<dbReference type="Proteomes" id="UP000198336">
    <property type="component" value="Unassembled WGS sequence"/>
</dbReference>
<reference evidence="1 2" key="1">
    <citation type="submission" date="2016-11" db="EMBL/GenBank/DDBJ databases">
        <title>Whole genomes of Flavobacteriaceae.</title>
        <authorList>
            <person name="Stine C."/>
            <person name="Li C."/>
            <person name="Tadesse D."/>
        </authorList>
    </citation>
    <scope>NUCLEOTIDE SEQUENCE [LARGE SCALE GENOMIC DNA]</scope>
    <source>
        <strain evidence="1 2">CCUG 59446</strain>
    </source>
</reference>
<evidence type="ECO:0008006" key="3">
    <source>
        <dbReference type="Google" id="ProtNLM"/>
    </source>
</evidence>
<dbReference type="RefSeq" id="WP_089052849.1">
    <property type="nucleotide sequence ID" value="NZ_MUHA01000004.1"/>
</dbReference>
<organism evidence="1 2">
    <name type="scientific">Flavobacterium oncorhynchi</name>
    <dbReference type="NCBI Taxonomy" id="728056"/>
    <lineage>
        <taxon>Bacteria</taxon>
        <taxon>Pseudomonadati</taxon>
        <taxon>Bacteroidota</taxon>
        <taxon>Flavobacteriia</taxon>
        <taxon>Flavobacteriales</taxon>
        <taxon>Flavobacteriaceae</taxon>
        <taxon>Flavobacterium</taxon>
    </lineage>
</organism>
<gene>
    <name evidence="1" type="ORF">B0A75_03200</name>
</gene>
<evidence type="ECO:0000313" key="2">
    <source>
        <dbReference type="Proteomes" id="UP000198336"/>
    </source>
</evidence>
<evidence type="ECO:0000313" key="1">
    <source>
        <dbReference type="EMBL" id="OXB02642.1"/>
    </source>
</evidence>
<keyword evidence="2" id="KW-1185">Reference proteome</keyword>
<dbReference type="EMBL" id="MUHA01000004">
    <property type="protein sequence ID" value="OXB02642.1"/>
    <property type="molecule type" value="Genomic_DNA"/>
</dbReference>
<accession>A0A226IAQ5</accession>
<protein>
    <recommendedName>
        <fullName evidence="3">Fn3-like domain-containing protein</fullName>
    </recommendedName>
</protein>
<dbReference type="AlphaFoldDB" id="A0A226IAQ5"/>
<name>A0A226IAQ5_9FLAO</name>
<comment type="caution">
    <text evidence="1">The sequence shown here is derived from an EMBL/GenBank/DDBJ whole genome shotgun (WGS) entry which is preliminary data.</text>
</comment>
<proteinExistence type="predicted"/>